<comment type="caution">
    <text evidence="1">The sequence shown here is derived from an EMBL/GenBank/DDBJ whole genome shotgun (WGS) entry which is preliminary data.</text>
</comment>
<dbReference type="AlphaFoldDB" id="A0A2M6WR86"/>
<accession>A0A2M6WR86</accession>
<organism evidence="1 2">
    <name type="scientific">Candidatus Falkowbacteria bacterium CG10_big_fil_rev_8_21_14_0_10_39_9</name>
    <dbReference type="NCBI Taxonomy" id="1974566"/>
    <lineage>
        <taxon>Bacteria</taxon>
        <taxon>Candidatus Falkowiibacteriota</taxon>
    </lineage>
</organism>
<dbReference type="EMBL" id="PFAQ01000010">
    <property type="protein sequence ID" value="PIT95262.1"/>
    <property type="molecule type" value="Genomic_DNA"/>
</dbReference>
<proteinExistence type="predicted"/>
<sequence length="167" mass="19315">MIKSQIEPTVEIKELVKDVKSPITFDSLIQIRDLMYVKIIFRPYDDSTREQEKAIRWKRTAGEILRDGYVYSEKACTDLTVLYIALCQALGLETSFVKVKNGERVHSIAEIKLDDGWYIFDIFRKNIPVKGLITPDAPFAGWQLWQKGRDAWDIGLTSFDDINKIII</sequence>
<evidence type="ECO:0008006" key="3">
    <source>
        <dbReference type="Google" id="ProtNLM"/>
    </source>
</evidence>
<dbReference type="SUPFAM" id="SSF54001">
    <property type="entry name" value="Cysteine proteinases"/>
    <property type="match status" value="1"/>
</dbReference>
<dbReference type="Gene3D" id="3.10.620.30">
    <property type="match status" value="1"/>
</dbReference>
<reference evidence="2" key="1">
    <citation type="submission" date="2017-09" db="EMBL/GenBank/DDBJ databases">
        <title>Depth-based differentiation of microbial function through sediment-hosted aquifers and enrichment of novel symbionts in the deep terrestrial subsurface.</title>
        <authorList>
            <person name="Probst A.J."/>
            <person name="Ladd B."/>
            <person name="Jarett J.K."/>
            <person name="Geller-Mcgrath D.E."/>
            <person name="Sieber C.M.K."/>
            <person name="Emerson J.B."/>
            <person name="Anantharaman K."/>
            <person name="Thomas B.C."/>
            <person name="Malmstrom R."/>
            <person name="Stieglmeier M."/>
            <person name="Klingl A."/>
            <person name="Woyke T."/>
            <person name="Ryan C.M."/>
            <person name="Banfield J.F."/>
        </authorList>
    </citation>
    <scope>NUCLEOTIDE SEQUENCE [LARGE SCALE GENOMIC DNA]</scope>
</reference>
<gene>
    <name evidence="1" type="ORF">COT98_00490</name>
</gene>
<protein>
    <recommendedName>
        <fullName evidence="3">Transglutaminase-like domain-containing protein</fullName>
    </recommendedName>
</protein>
<dbReference type="InterPro" id="IPR038765">
    <property type="entry name" value="Papain-like_cys_pep_sf"/>
</dbReference>
<evidence type="ECO:0000313" key="2">
    <source>
        <dbReference type="Proteomes" id="UP000228900"/>
    </source>
</evidence>
<name>A0A2M6WR86_9BACT</name>
<dbReference type="Proteomes" id="UP000228900">
    <property type="component" value="Unassembled WGS sequence"/>
</dbReference>
<evidence type="ECO:0000313" key="1">
    <source>
        <dbReference type="EMBL" id="PIT95262.1"/>
    </source>
</evidence>